<evidence type="ECO:0000313" key="3">
    <source>
        <dbReference type="Proteomes" id="UP001176940"/>
    </source>
</evidence>
<protein>
    <recommendedName>
        <fullName evidence="1">Reverse transcriptase domain-containing protein</fullName>
    </recommendedName>
</protein>
<dbReference type="PANTHER" id="PTHR21301:SF10">
    <property type="entry name" value="REVERSE TRANSCRIPTASE DOMAIN-CONTAINING PROTEIN"/>
    <property type="match status" value="1"/>
</dbReference>
<dbReference type="InterPro" id="IPR000477">
    <property type="entry name" value="RT_dom"/>
</dbReference>
<comment type="caution">
    <text evidence="2">The sequence shown here is derived from an EMBL/GenBank/DDBJ whole genome shotgun (WGS) entry which is preliminary data.</text>
</comment>
<organism evidence="2 3">
    <name type="scientific">Ranitomeya imitator</name>
    <name type="common">mimic poison frog</name>
    <dbReference type="NCBI Taxonomy" id="111125"/>
    <lineage>
        <taxon>Eukaryota</taxon>
        <taxon>Metazoa</taxon>
        <taxon>Chordata</taxon>
        <taxon>Craniata</taxon>
        <taxon>Vertebrata</taxon>
        <taxon>Euteleostomi</taxon>
        <taxon>Amphibia</taxon>
        <taxon>Batrachia</taxon>
        <taxon>Anura</taxon>
        <taxon>Neobatrachia</taxon>
        <taxon>Hyloidea</taxon>
        <taxon>Dendrobatidae</taxon>
        <taxon>Dendrobatinae</taxon>
        <taxon>Ranitomeya</taxon>
    </lineage>
</organism>
<feature type="domain" description="Reverse transcriptase" evidence="1">
    <location>
        <begin position="1"/>
        <end position="229"/>
    </location>
</feature>
<proteinExistence type="predicted"/>
<dbReference type="Proteomes" id="UP001176940">
    <property type="component" value="Unassembled WGS sequence"/>
</dbReference>
<gene>
    <name evidence="2" type="ORF">RIMI_LOCUS62749</name>
</gene>
<keyword evidence="3" id="KW-1185">Reference proteome</keyword>
<dbReference type="PANTHER" id="PTHR21301">
    <property type="entry name" value="REVERSE TRANSCRIPTASE"/>
    <property type="match status" value="1"/>
</dbReference>
<reference evidence="2" key="1">
    <citation type="submission" date="2023-07" db="EMBL/GenBank/DDBJ databases">
        <authorList>
            <person name="Stuckert A."/>
        </authorList>
    </citation>
    <scope>NUCLEOTIDE SEQUENCE</scope>
</reference>
<name>A0ABN9KMC3_9NEOB</name>
<dbReference type="PROSITE" id="PS50878">
    <property type="entry name" value="RT_POL"/>
    <property type="match status" value="1"/>
</dbReference>
<evidence type="ECO:0000259" key="1">
    <source>
        <dbReference type="PROSITE" id="PS50878"/>
    </source>
</evidence>
<dbReference type="EMBL" id="CAUEEQ010000018">
    <property type="protein sequence ID" value="CAJ0915591.1"/>
    <property type="molecule type" value="Genomic_DNA"/>
</dbReference>
<accession>A0ABN9KMC3</accession>
<sequence>MERIINLAPTFLSEKVRFFQFERRFFNWNRTTAFFTKEPQGRNISNRPTRRSRRTHDNTFPGWNGFQLERDLQMFYRSLRLNTHFGLSPNVVEQMVPHTDTGHFIRIIKGLRSIPPTSWLVTLDVNSLYTSISHNRGMEATKSLLIYPKVPYSSVWTYSNLCYMKKNFLYEDSFYIQKQGTAMGSHVAPAYANAYMNELEVKYIFNNSLNLTNSSLSANKVGRKLHLRP</sequence>
<evidence type="ECO:0000313" key="2">
    <source>
        <dbReference type="EMBL" id="CAJ0915591.1"/>
    </source>
</evidence>